<dbReference type="SUPFAM" id="SSF57850">
    <property type="entry name" value="RING/U-box"/>
    <property type="match status" value="1"/>
</dbReference>
<reference evidence="12 13" key="1">
    <citation type="submission" date="2024-01" db="EMBL/GenBank/DDBJ databases">
        <authorList>
            <person name="Allen C."/>
            <person name="Tagirdzhanova G."/>
        </authorList>
    </citation>
    <scope>NUCLEOTIDE SEQUENCE [LARGE SCALE GENOMIC DNA]</scope>
    <source>
        <strain evidence="12 13">CBS 573.63</strain>
    </source>
</reference>
<evidence type="ECO:0000313" key="12">
    <source>
        <dbReference type="EMBL" id="CAK7272338.1"/>
    </source>
</evidence>
<feature type="region of interest" description="Disordered" evidence="10">
    <location>
        <begin position="557"/>
        <end position="578"/>
    </location>
</feature>
<name>A0ABP0DXF8_9PEZI</name>
<dbReference type="Proteomes" id="UP001642501">
    <property type="component" value="Unassembled WGS sequence"/>
</dbReference>
<evidence type="ECO:0000256" key="7">
    <source>
        <dbReference type="ARBA" id="ARBA00022786"/>
    </source>
</evidence>
<evidence type="ECO:0000256" key="5">
    <source>
        <dbReference type="ARBA" id="ARBA00022737"/>
    </source>
</evidence>
<comment type="caution">
    <text evidence="12">The sequence shown here is derived from an EMBL/GenBank/DDBJ whole genome shotgun (WGS) entry which is preliminary data.</text>
</comment>
<dbReference type="InterPro" id="IPR031127">
    <property type="entry name" value="E3_UB_ligase_RBR"/>
</dbReference>
<evidence type="ECO:0000256" key="8">
    <source>
        <dbReference type="ARBA" id="ARBA00022833"/>
    </source>
</evidence>
<dbReference type="Pfam" id="PF01485">
    <property type="entry name" value="IBR"/>
    <property type="match status" value="1"/>
</dbReference>
<comment type="catalytic activity">
    <reaction evidence="1">
        <text>[E2 ubiquitin-conjugating enzyme]-S-ubiquitinyl-L-cysteine + [acceptor protein]-L-lysine = [E2 ubiquitin-conjugating enzyme]-L-cysteine + [acceptor protein]-N(6)-ubiquitinyl-L-lysine.</text>
        <dbReference type="EC" id="2.3.2.31"/>
    </reaction>
</comment>
<organism evidence="12 13">
    <name type="scientific">Sporothrix epigloea</name>
    <dbReference type="NCBI Taxonomy" id="1892477"/>
    <lineage>
        <taxon>Eukaryota</taxon>
        <taxon>Fungi</taxon>
        <taxon>Dikarya</taxon>
        <taxon>Ascomycota</taxon>
        <taxon>Pezizomycotina</taxon>
        <taxon>Sordariomycetes</taxon>
        <taxon>Sordariomycetidae</taxon>
        <taxon>Ophiostomatales</taxon>
        <taxon>Ophiostomataceae</taxon>
        <taxon>Sporothrix</taxon>
    </lineage>
</organism>
<proteinExistence type="predicted"/>
<dbReference type="EC" id="2.3.2.31" evidence="2"/>
<feature type="compositionally biased region" description="Polar residues" evidence="10">
    <location>
        <begin position="9"/>
        <end position="21"/>
    </location>
</feature>
<keyword evidence="9" id="KW-0175">Coiled coil</keyword>
<keyword evidence="7" id="KW-0833">Ubl conjugation pathway</keyword>
<evidence type="ECO:0000256" key="10">
    <source>
        <dbReference type="SAM" id="MobiDB-lite"/>
    </source>
</evidence>
<keyword evidence="3" id="KW-0808">Transferase</keyword>
<dbReference type="Gene3D" id="1.20.120.1750">
    <property type="match status" value="1"/>
</dbReference>
<accession>A0ABP0DXF8</accession>
<keyword evidence="8" id="KW-0862">Zinc</keyword>
<feature type="domain" description="RING-type" evidence="11">
    <location>
        <begin position="348"/>
        <end position="549"/>
    </location>
</feature>
<gene>
    <name evidence="12" type="ORF">SEPCBS57363_005080</name>
</gene>
<evidence type="ECO:0000256" key="1">
    <source>
        <dbReference type="ARBA" id="ARBA00001798"/>
    </source>
</evidence>
<dbReference type="InterPro" id="IPR002867">
    <property type="entry name" value="IBR_dom"/>
</dbReference>
<dbReference type="CDD" id="cd20335">
    <property type="entry name" value="BRcat_RBR"/>
    <property type="match status" value="1"/>
</dbReference>
<evidence type="ECO:0000259" key="11">
    <source>
        <dbReference type="PROSITE" id="PS51873"/>
    </source>
</evidence>
<evidence type="ECO:0000256" key="3">
    <source>
        <dbReference type="ARBA" id="ARBA00022679"/>
    </source>
</evidence>
<feature type="region of interest" description="Disordered" evidence="10">
    <location>
        <begin position="158"/>
        <end position="192"/>
    </location>
</feature>
<evidence type="ECO:0000256" key="6">
    <source>
        <dbReference type="ARBA" id="ARBA00022771"/>
    </source>
</evidence>
<dbReference type="EMBL" id="CAWUOM010000105">
    <property type="protein sequence ID" value="CAK7272338.1"/>
    <property type="molecule type" value="Genomic_DNA"/>
</dbReference>
<evidence type="ECO:0000313" key="13">
    <source>
        <dbReference type="Proteomes" id="UP001642501"/>
    </source>
</evidence>
<evidence type="ECO:0000256" key="9">
    <source>
        <dbReference type="SAM" id="Coils"/>
    </source>
</evidence>
<feature type="region of interest" description="Disordered" evidence="10">
    <location>
        <begin position="1"/>
        <end position="55"/>
    </location>
</feature>
<keyword evidence="4" id="KW-0479">Metal-binding</keyword>
<dbReference type="SMART" id="SM00647">
    <property type="entry name" value="IBR"/>
    <property type="match status" value="2"/>
</dbReference>
<protein>
    <recommendedName>
        <fullName evidence="2">RBR-type E3 ubiquitin transferase</fullName>
        <ecNumber evidence="2">2.3.2.31</ecNumber>
    </recommendedName>
</protein>
<sequence>MTATTTTTGSCSSIMSNDSVSTAAPATPATENDEMGSDSDQDEDYDTGDDDNEMTVANLAEGSNAPYDRVLYHSLEWANVEPPAALRDVDESDGILPEILCQIIVSSIESVQSQLAVKAAEQAEREAAAAAAAAKAHAEAEAAAREAALAEAEAIRRQQKSSMELQESPVIHSKGKGRETSAQPFAEADPTQASASIKVARLPFTSRVLRHVHKLSGSSSGGGESSTYGAASEAAATKAAAKAAKAARLARQKAYEEAMLRRFETGSSAPARAEAGPSKATSLQQAYEQAMLISLEGGAAASQTITTKASSTSSTVTGASDVDVTLLPAQRRAAMLLAIVRKEPILPATIECVSCFDDIPVKEAVKTVCHSYCLACFGQLVTTALDNEAQFPPKCCLNEVPVVTVNKYIPHELKRRYKLKLDEYATPLNDRVYCPTPDCGVWVPPAHIAPAARTARCRNGHETCTACRQAAHGRGSANREACPEASAQDRRHQELANELAREEGWRHCIQCAVLIEHRDACQHMTCRCGAEFCYVCGLIWRTCRCDMEDLQRLKDQAATRRTQRTEREARERERVRQQEEAADAELAELRDALAQIAAFEQREREQLRQVQQAQRARLHQLKEDREVALRVEVATKFESLRIMLGALGEQQFSKAGNQRKEQRASLKAEVTEKYTAAVARQGEIHAEALAEAAGALRAVEQHWQRDYCVRLALEVQLESEYEQALTGGLPISEVRGAGAALKDYQRINDARVDAYCAWRDRALAHACEAIEMTRRVKGDEAKAVLRRLRSEGRRQQRSLDYQHTGERTWCRAVAAERMRLLYEMEMLEQELGLAGSTSEVDSNLLLLLELDASGALGSDGEGDAVDDTEMSHLYAMMLADAVGDVDDADLRPFGGAAAWAEADSEFS</sequence>
<keyword evidence="5" id="KW-0677">Repeat</keyword>
<dbReference type="PROSITE" id="PS51873">
    <property type="entry name" value="TRIAD"/>
    <property type="match status" value="1"/>
</dbReference>
<keyword evidence="13" id="KW-1185">Reference proteome</keyword>
<evidence type="ECO:0000256" key="2">
    <source>
        <dbReference type="ARBA" id="ARBA00012251"/>
    </source>
</evidence>
<feature type="compositionally biased region" description="Acidic residues" evidence="10">
    <location>
        <begin position="31"/>
        <end position="53"/>
    </location>
</feature>
<dbReference type="InterPro" id="IPR044066">
    <property type="entry name" value="TRIAD_supradom"/>
</dbReference>
<feature type="coiled-coil region" evidence="9">
    <location>
        <begin position="120"/>
        <end position="155"/>
    </location>
</feature>
<dbReference type="CDD" id="cd22584">
    <property type="entry name" value="Rcat_RBR_unk"/>
    <property type="match status" value="1"/>
</dbReference>
<keyword evidence="6" id="KW-0863">Zinc-finger</keyword>
<dbReference type="PANTHER" id="PTHR11685">
    <property type="entry name" value="RBR FAMILY RING FINGER AND IBR DOMAIN-CONTAINING"/>
    <property type="match status" value="1"/>
</dbReference>
<evidence type="ECO:0000256" key="4">
    <source>
        <dbReference type="ARBA" id="ARBA00022723"/>
    </source>
</evidence>